<feature type="region of interest" description="Disordered" evidence="1">
    <location>
        <begin position="1"/>
        <end position="341"/>
    </location>
</feature>
<evidence type="ECO:0000256" key="1">
    <source>
        <dbReference type="SAM" id="MobiDB-lite"/>
    </source>
</evidence>
<organism evidence="2">
    <name type="scientific">Arion vulgaris</name>
    <dbReference type="NCBI Taxonomy" id="1028688"/>
    <lineage>
        <taxon>Eukaryota</taxon>
        <taxon>Metazoa</taxon>
        <taxon>Spiralia</taxon>
        <taxon>Lophotrochozoa</taxon>
        <taxon>Mollusca</taxon>
        <taxon>Gastropoda</taxon>
        <taxon>Heterobranchia</taxon>
        <taxon>Euthyneura</taxon>
        <taxon>Panpulmonata</taxon>
        <taxon>Eupulmonata</taxon>
        <taxon>Stylommatophora</taxon>
        <taxon>Helicina</taxon>
        <taxon>Arionoidea</taxon>
        <taxon>Arionidae</taxon>
        <taxon>Arion</taxon>
    </lineage>
</organism>
<feature type="region of interest" description="Disordered" evidence="1">
    <location>
        <begin position="593"/>
        <end position="644"/>
    </location>
</feature>
<feature type="compositionally biased region" description="Low complexity" evidence="1">
    <location>
        <begin position="297"/>
        <end position="314"/>
    </location>
</feature>
<feature type="compositionally biased region" description="Polar residues" evidence="1">
    <location>
        <begin position="699"/>
        <end position="708"/>
    </location>
</feature>
<proteinExistence type="predicted"/>
<dbReference type="EMBL" id="HACG01038333">
    <property type="protein sequence ID" value="CEK85198.1"/>
    <property type="molecule type" value="Transcribed_RNA"/>
</dbReference>
<feature type="region of interest" description="Disordered" evidence="1">
    <location>
        <begin position="751"/>
        <end position="791"/>
    </location>
</feature>
<feature type="compositionally biased region" description="Low complexity" evidence="1">
    <location>
        <begin position="608"/>
        <end position="618"/>
    </location>
</feature>
<feature type="compositionally biased region" description="Low complexity" evidence="1">
    <location>
        <begin position="244"/>
        <end position="257"/>
    </location>
</feature>
<feature type="compositionally biased region" description="Basic and acidic residues" evidence="1">
    <location>
        <begin position="24"/>
        <end position="36"/>
    </location>
</feature>
<protein>
    <recommendedName>
        <fullName evidence="3">Ataxin-2 C-terminal domain-containing protein</fullName>
    </recommendedName>
</protein>
<gene>
    <name evidence="2" type="primary">ORF146895</name>
</gene>
<feature type="compositionally biased region" description="Low complexity" evidence="1">
    <location>
        <begin position="170"/>
        <end position="183"/>
    </location>
</feature>
<feature type="compositionally biased region" description="Low complexity" evidence="1">
    <location>
        <begin position="10"/>
        <end position="19"/>
    </location>
</feature>
<feature type="compositionally biased region" description="Polar residues" evidence="1">
    <location>
        <begin position="432"/>
        <end position="442"/>
    </location>
</feature>
<accession>A0A0B7AWI8</accession>
<feature type="compositionally biased region" description="Polar residues" evidence="1">
    <location>
        <begin position="272"/>
        <end position="296"/>
    </location>
</feature>
<evidence type="ECO:0008006" key="3">
    <source>
        <dbReference type="Google" id="ProtNLM"/>
    </source>
</evidence>
<feature type="non-terminal residue" evidence="2">
    <location>
        <position position="1"/>
    </location>
</feature>
<feature type="compositionally biased region" description="Polar residues" evidence="1">
    <location>
        <begin position="81"/>
        <end position="95"/>
    </location>
</feature>
<dbReference type="AlphaFoldDB" id="A0A0B7AWI8"/>
<name>A0A0B7AWI8_9EUPU</name>
<feature type="compositionally biased region" description="Polar residues" evidence="1">
    <location>
        <begin position="222"/>
        <end position="239"/>
    </location>
</feature>
<feature type="region of interest" description="Disordered" evidence="1">
    <location>
        <begin position="358"/>
        <end position="447"/>
    </location>
</feature>
<feature type="compositionally biased region" description="Basic residues" evidence="1">
    <location>
        <begin position="104"/>
        <end position="113"/>
    </location>
</feature>
<feature type="compositionally biased region" description="Low complexity" evidence="1">
    <location>
        <begin position="46"/>
        <end position="55"/>
    </location>
</feature>
<feature type="region of interest" description="Disordered" evidence="1">
    <location>
        <begin position="699"/>
        <end position="731"/>
    </location>
</feature>
<feature type="compositionally biased region" description="Basic and acidic residues" evidence="1">
    <location>
        <begin position="318"/>
        <end position="341"/>
    </location>
</feature>
<sequence length="809" mass="88276">KVQPPRHQESNSNSRRNSSTLPAQKEDSEQSLRNDAFRMQGRGTLQPASHPQQSQHSHHQQVARQMNNQFQSPPPSGGPLSRNQGPSSLHPRQQGHQNHAVPPHPHHQQHPPHHYQQQPPPPHPGMQQHILPVSHRHQQQQRSSPHQQLVPLNQHSSKSHPPPLHPQNVPSTLSPSPSFSSLSQQVQHQPPQKLNLHHKQPSIQQSPSIKGTNIAGPPGLSPPTQEATRLVSLQTSLEFKNSADITSQQTSQIDSQQLYQQKHAAVGPPLVPSSTSGQNVSEVQLPASPSANSQIDTQQMGQQHSSGSTSSSQSVLVSDRRVGRGMETSPEERNKIGQSLHDFKKNFVLESNVGSVQEALRQDDTTESTPVSTSATSSASTTPMTSASETSSQFLEQMTEGSDRLDETPPPKYILNPNAKEFKPKTHPVQIEAQSPSPQPRTSPHMPQMVHYSPQQTVLVPYSYFMANSQRKRATVSLGAGVVSDLAAHQVTGQPLLATQPPNMMYLQAAGQALPTAYQLYSPQLINHPRMVGPGSLTMAQAGQVAGIEQMAAQNQPQPVFMTTQQQPLHTPIPAHLHHQAVHAQAIPLQPSNQQAQPAHMPNPVPSPVQHQQQNSQPMPQPLPHHLSQGPPQSSTTPQPVHYPQMTVNYTHGLSAVPRTSMSGQQGLTAGHSPVSFISASQFAYNGSTGQYTFAPALQQQASQNSSHGPGPQPQYVIMPQPNTQGHPPIHQHTVQSYSASAGIPFQQQHHLMQGPPHMPPNQNPNPSQSSPHLMHPGMSAGIHQQVSSTQPNMYMQVPSPLQQYQHQQ</sequence>
<feature type="compositionally biased region" description="Low complexity" evidence="1">
    <location>
        <begin position="631"/>
        <end position="640"/>
    </location>
</feature>
<evidence type="ECO:0000313" key="2">
    <source>
        <dbReference type="EMBL" id="CEK85198.1"/>
    </source>
</evidence>
<feature type="compositionally biased region" description="Polar residues" evidence="1">
    <location>
        <begin position="62"/>
        <end position="71"/>
    </location>
</feature>
<reference evidence="2" key="1">
    <citation type="submission" date="2014-12" db="EMBL/GenBank/DDBJ databases">
        <title>Insight into the proteome of Arion vulgaris.</title>
        <authorList>
            <person name="Aradska J."/>
            <person name="Bulat T."/>
            <person name="Smidak R."/>
            <person name="Sarate P."/>
            <person name="Gangsoo J."/>
            <person name="Sialana F."/>
            <person name="Bilban M."/>
            <person name="Lubec G."/>
        </authorList>
    </citation>
    <scope>NUCLEOTIDE SEQUENCE</scope>
    <source>
        <tissue evidence="2">Skin</tissue>
    </source>
</reference>
<feature type="compositionally biased region" description="Polar residues" evidence="1">
    <location>
        <begin position="201"/>
        <end position="211"/>
    </location>
</feature>
<feature type="compositionally biased region" description="Low complexity" evidence="1">
    <location>
        <begin position="367"/>
        <end position="392"/>
    </location>
</feature>